<dbReference type="SUPFAM" id="SSF55874">
    <property type="entry name" value="ATPase domain of HSP90 chaperone/DNA topoisomerase II/histidine kinase"/>
    <property type="match status" value="1"/>
</dbReference>
<dbReference type="RefSeq" id="WP_128559750.1">
    <property type="nucleotide sequence ID" value="NZ_QUAK01000235.1"/>
</dbReference>
<dbReference type="Gene3D" id="3.30.565.10">
    <property type="entry name" value="Histidine kinase-like ATPase, C-terminal domain"/>
    <property type="match status" value="1"/>
</dbReference>
<dbReference type="Pfam" id="PF07730">
    <property type="entry name" value="HisKA_3"/>
    <property type="match status" value="1"/>
</dbReference>
<dbReference type="Gene3D" id="3.30.450.40">
    <property type="match status" value="2"/>
</dbReference>
<feature type="domain" description="Histidine kinase/HSP90-like ATPase" evidence="5">
    <location>
        <begin position="465"/>
        <end position="560"/>
    </location>
</feature>
<dbReference type="Proteomes" id="UP000263094">
    <property type="component" value="Unassembled WGS sequence"/>
</dbReference>
<dbReference type="AlphaFoldDB" id="A0A372LVW7"/>
<evidence type="ECO:0000256" key="2">
    <source>
        <dbReference type="ARBA" id="ARBA00022777"/>
    </source>
</evidence>
<keyword evidence="2" id="KW-0418">Kinase</keyword>
<evidence type="ECO:0000259" key="4">
    <source>
        <dbReference type="SMART" id="SM00065"/>
    </source>
</evidence>
<dbReference type="SUPFAM" id="SSF55781">
    <property type="entry name" value="GAF domain-like"/>
    <property type="match status" value="2"/>
</dbReference>
<dbReference type="Pfam" id="PF02518">
    <property type="entry name" value="HATPase_c"/>
    <property type="match status" value="1"/>
</dbReference>
<dbReference type="GO" id="GO:0016020">
    <property type="term" value="C:membrane"/>
    <property type="evidence" value="ECO:0007669"/>
    <property type="project" value="InterPro"/>
</dbReference>
<gene>
    <name evidence="6" type="ORF">DY218_32290</name>
</gene>
<dbReference type="OrthoDB" id="5241249at2"/>
<reference evidence="6 7" key="1">
    <citation type="submission" date="2018-08" db="EMBL/GenBank/DDBJ databases">
        <title>Isolation, diversity and antifungal activity of Actinobacteria from wheat.</title>
        <authorList>
            <person name="Han C."/>
        </authorList>
    </citation>
    <scope>NUCLEOTIDE SEQUENCE [LARGE SCALE GENOMIC DNA]</scope>
    <source>
        <strain evidence="6 7">NEAU-YY421</strain>
    </source>
</reference>
<dbReference type="EMBL" id="QUAK01000235">
    <property type="protein sequence ID" value="RFU82530.1"/>
    <property type="molecule type" value="Genomic_DNA"/>
</dbReference>
<dbReference type="PANTHER" id="PTHR24421">
    <property type="entry name" value="NITRATE/NITRITE SENSOR PROTEIN NARX-RELATED"/>
    <property type="match status" value="1"/>
</dbReference>
<evidence type="ECO:0000259" key="5">
    <source>
        <dbReference type="SMART" id="SM00387"/>
    </source>
</evidence>
<evidence type="ECO:0000256" key="1">
    <source>
        <dbReference type="ARBA" id="ARBA00022679"/>
    </source>
</evidence>
<sequence length="560" mass="59834">MAEVPDMAEHAARSLHALPEDVAARLPQLLETMVLAGSGLQLHATLDRIVETAAGLTGARYAAIGVLNDRQDGLSDFITHGIPPDRRTLIGKLPDGHSGILGALIDDPVPLCLDDLTRDPRSVGFPPNHPPMNTFLGVPIRVGDEIFGNLYLTEKADGAGFSPYDLHMVTVLATEAGIQIGNARLYEATRQRERWIDGSVAVTTALLSGADAEEALTVVAEQARRLADADAGMVLLPSGHGGLEIAAVAGGSQDLLGVVVPPESPAVDQVLAGEPVFVDEAAADPKMITKSARSYGPSMLLPLQSGDRVLGALATPRLRGEQPFTRDEKTLATQFASQAALALMMAEAQRDRERLAVYEDRDRIARDLHDLVIQRLFATGMMLESAQRQSVVPEVQTGIGRAVDELDVTIQEIRTAIFALQQEPDEHPSGLRTRVLREINMAAVPLGFKPACRFIGAVDTLVDELTGKNLIAALRETLSNAFRHAHASRIDVTVDAEALLPEERKGVRLTVADDGVGIPEGGRRSGLKNLKRRAEALGGDSRHGPGPDGTGATVIWEAPY</sequence>
<keyword evidence="3" id="KW-0902">Two-component regulatory system</keyword>
<dbReference type="InterPro" id="IPR003018">
    <property type="entry name" value="GAF"/>
</dbReference>
<dbReference type="Gene3D" id="1.20.5.1930">
    <property type="match status" value="1"/>
</dbReference>
<dbReference type="SMART" id="SM00387">
    <property type="entry name" value="HATPase_c"/>
    <property type="match status" value="1"/>
</dbReference>
<keyword evidence="1" id="KW-0808">Transferase</keyword>
<protein>
    <submittedName>
        <fullName evidence="6">GAF domain-containing protein</fullName>
    </submittedName>
</protein>
<feature type="domain" description="GAF" evidence="4">
    <location>
        <begin position="41"/>
        <end position="190"/>
    </location>
</feature>
<dbReference type="InterPro" id="IPR003594">
    <property type="entry name" value="HATPase_dom"/>
</dbReference>
<organism evidence="6 7">
    <name type="scientific">Streptomyces triticagri</name>
    <dbReference type="NCBI Taxonomy" id="2293568"/>
    <lineage>
        <taxon>Bacteria</taxon>
        <taxon>Bacillati</taxon>
        <taxon>Actinomycetota</taxon>
        <taxon>Actinomycetes</taxon>
        <taxon>Kitasatosporales</taxon>
        <taxon>Streptomycetaceae</taxon>
        <taxon>Streptomyces</taxon>
    </lineage>
</organism>
<dbReference type="PANTHER" id="PTHR24421:SF56">
    <property type="entry name" value="OXYGEN SENSOR HISTIDINE KINASE RESPONSE REGULATOR DOST"/>
    <property type="match status" value="1"/>
</dbReference>
<comment type="caution">
    <text evidence="6">The sequence shown here is derived from an EMBL/GenBank/DDBJ whole genome shotgun (WGS) entry which is preliminary data.</text>
</comment>
<dbReference type="InterPro" id="IPR036890">
    <property type="entry name" value="HATPase_C_sf"/>
</dbReference>
<evidence type="ECO:0000313" key="6">
    <source>
        <dbReference type="EMBL" id="RFU82530.1"/>
    </source>
</evidence>
<accession>A0A372LVW7</accession>
<evidence type="ECO:0000256" key="3">
    <source>
        <dbReference type="ARBA" id="ARBA00023012"/>
    </source>
</evidence>
<dbReference type="Pfam" id="PF01590">
    <property type="entry name" value="GAF"/>
    <property type="match status" value="2"/>
</dbReference>
<dbReference type="InterPro" id="IPR050482">
    <property type="entry name" value="Sensor_HK_TwoCompSys"/>
</dbReference>
<dbReference type="InterPro" id="IPR029016">
    <property type="entry name" value="GAF-like_dom_sf"/>
</dbReference>
<feature type="domain" description="GAF" evidence="4">
    <location>
        <begin position="211"/>
        <end position="353"/>
    </location>
</feature>
<dbReference type="InterPro" id="IPR011712">
    <property type="entry name" value="Sig_transdc_His_kin_sub3_dim/P"/>
</dbReference>
<name>A0A372LVW7_9ACTN</name>
<dbReference type="SMART" id="SM00065">
    <property type="entry name" value="GAF"/>
    <property type="match status" value="2"/>
</dbReference>
<dbReference type="GO" id="GO:0046983">
    <property type="term" value="F:protein dimerization activity"/>
    <property type="evidence" value="ECO:0007669"/>
    <property type="project" value="InterPro"/>
</dbReference>
<keyword evidence="7" id="KW-1185">Reference proteome</keyword>
<dbReference type="GO" id="GO:0000155">
    <property type="term" value="F:phosphorelay sensor kinase activity"/>
    <property type="evidence" value="ECO:0007669"/>
    <property type="project" value="InterPro"/>
</dbReference>
<evidence type="ECO:0000313" key="7">
    <source>
        <dbReference type="Proteomes" id="UP000263094"/>
    </source>
</evidence>
<dbReference type="CDD" id="cd16917">
    <property type="entry name" value="HATPase_UhpB-NarQ-NarX-like"/>
    <property type="match status" value="1"/>
</dbReference>
<proteinExistence type="predicted"/>